<feature type="non-terminal residue" evidence="2">
    <location>
        <position position="195"/>
    </location>
</feature>
<sequence>MDWGLKVSEGISLLLTVLRDPALQKSSKAWYVLRVQALQLLAAYLSLSANSLSDTLREQLQIQGWQTPETALLDSHKLLRSIILLLMGSDVLSTQKTSVEAPFLDYGENVVQKWQVLSEVLSCSEKLVCRLGQLGCVSEAKAFCLEALKLTTKLQIPSQCAVFLVLKGELELVRSDIDLCQSDLQQVLFLLESCT</sequence>
<dbReference type="InParanoid" id="A0A1S3GX16"/>
<dbReference type="PANTHER" id="PTHR12792:SF0">
    <property type="entry name" value="SEPARIN"/>
    <property type="match status" value="1"/>
</dbReference>
<dbReference type="GO" id="GO:0006508">
    <property type="term" value="P:proteolysis"/>
    <property type="evidence" value="ECO:0007669"/>
    <property type="project" value="InterPro"/>
</dbReference>
<dbReference type="GO" id="GO:0005737">
    <property type="term" value="C:cytoplasm"/>
    <property type="evidence" value="ECO:0007669"/>
    <property type="project" value="TreeGrafter"/>
</dbReference>
<evidence type="ECO:0000313" key="2">
    <source>
        <dbReference type="RefSeq" id="XP_012892522.1"/>
    </source>
</evidence>
<accession>A0A1S3GX16</accession>
<organism evidence="1 2">
    <name type="scientific">Dipodomys ordii</name>
    <name type="common">Ord's kangaroo rat</name>
    <dbReference type="NCBI Taxonomy" id="10020"/>
    <lineage>
        <taxon>Eukaryota</taxon>
        <taxon>Metazoa</taxon>
        <taxon>Chordata</taxon>
        <taxon>Craniata</taxon>
        <taxon>Vertebrata</taxon>
        <taxon>Euteleostomi</taxon>
        <taxon>Mammalia</taxon>
        <taxon>Eutheria</taxon>
        <taxon>Euarchontoglires</taxon>
        <taxon>Glires</taxon>
        <taxon>Rodentia</taxon>
        <taxon>Castorimorpha</taxon>
        <taxon>Heteromyidae</taxon>
        <taxon>Dipodomyinae</taxon>
        <taxon>Dipodomys</taxon>
    </lineage>
</organism>
<dbReference type="GO" id="GO:0004197">
    <property type="term" value="F:cysteine-type endopeptidase activity"/>
    <property type="evidence" value="ECO:0007669"/>
    <property type="project" value="InterPro"/>
</dbReference>
<gene>
    <name evidence="2" type="primary">LOC106002147</name>
</gene>
<protein>
    <submittedName>
        <fullName evidence="2">Separin-like</fullName>
    </submittedName>
</protein>
<dbReference type="Proteomes" id="UP000081671">
    <property type="component" value="Unplaced"/>
</dbReference>
<keyword evidence="1" id="KW-1185">Reference proteome</keyword>
<dbReference type="GeneID" id="106002147"/>
<proteinExistence type="predicted"/>
<reference evidence="2" key="1">
    <citation type="submission" date="2025-08" db="UniProtKB">
        <authorList>
            <consortium name="RefSeq"/>
        </authorList>
    </citation>
    <scope>IDENTIFICATION</scope>
    <source>
        <tissue evidence="2">Kidney</tissue>
    </source>
</reference>
<evidence type="ECO:0000313" key="1">
    <source>
        <dbReference type="Proteomes" id="UP000081671"/>
    </source>
</evidence>
<dbReference type="KEGG" id="dord:106002147"/>
<dbReference type="GO" id="GO:0005634">
    <property type="term" value="C:nucleus"/>
    <property type="evidence" value="ECO:0007669"/>
    <property type="project" value="InterPro"/>
</dbReference>
<dbReference type="RefSeq" id="XP_012892522.1">
    <property type="nucleotide sequence ID" value="XM_013037068.1"/>
</dbReference>
<dbReference type="OrthoDB" id="10255632at2759"/>
<dbReference type="PANTHER" id="PTHR12792">
    <property type="entry name" value="EXTRA SPINDLE POLES 1-RELATED"/>
    <property type="match status" value="1"/>
</dbReference>
<dbReference type="InterPro" id="IPR005314">
    <property type="entry name" value="Peptidase_C50"/>
</dbReference>
<dbReference type="GO" id="GO:0072686">
    <property type="term" value="C:mitotic spindle"/>
    <property type="evidence" value="ECO:0007669"/>
    <property type="project" value="TreeGrafter"/>
</dbReference>
<dbReference type="GO" id="GO:0005813">
    <property type="term" value="C:centrosome"/>
    <property type="evidence" value="ECO:0007669"/>
    <property type="project" value="TreeGrafter"/>
</dbReference>
<dbReference type="AlphaFoldDB" id="A0A1S3GX16"/>
<name>A0A1S3GX16_DIPOR</name>
<dbReference type="GO" id="GO:0051307">
    <property type="term" value="P:meiotic chromosome separation"/>
    <property type="evidence" value="ECO:0007669"/>
    <property type="project" value="TreeGrafter"/>
</dbReference>